<accession>A0ABT1STG2</accession>
<dbReference type="RefSeq" id="WP_062412601.1">
    <property type="nucleotide sequence ID" value="NZ_JAJCIO010000014.1"/>
</dbReference>
<dbReference type="InterPro" id="IPR052553">
    <property type="entry name" value="CbiG_hydrolase"/>
</dbReference>
<dbReference type="SUPFAM" id="SSF159664">
    <property type="entry name" value="CobE/GbiG C-terminal domain-like"/>
    <property type="match status" value="1"/>
</dbReference>
<evidence type="ECO:0000313" key="3">
    <source>
        <dbReference type="EMBL" id="MCQ5343178.1"/>
    </source>
</evidence>
<feature type="domain" description="CobE/GbiG C-terminal" evidence="1">
    <location>
        <begin position="218"/>
        <end position="336"/>
    </location>
</feature>
<dbReference type="Proteomes" id="UP001206692">
    <property type="component" value="Unassembled WGS sequence"/>
</dbReference>
<dbReference type="Gene3D" id="3.30.420.180">
    <property type="entry name" value="CobE/GbiG C-terminal domain"/>
    <property type="match status" value="1"/>
</dbReference>
<evidence type="ECO:0000259" key="2">
    <source>
        <dbReference type="Pfam" id="PF11760"/>
    </source>
</evidence>
<dbReference type="SUPFAM" id="SSF159672">
    <property type="entry name" value="CbiG N-terminal domain-like"/>
    <property type="match status" value="1"/>
</dbReference>
<sequence>MKAVVFSFTQKGTFLAQEVADWLRNEGWDVRQTSLRKFASSPVVPFEPSLEGETQRAFQSARLLLFIGAAGIAVRSIAPFIRKKDQDPAVVVIDEGGQFVIPILSGHIGRANEWARQLAAAIKGQAVITTATDVNALFAVDEWAARKGLRLSSLKDAKNFAAGLLSAGKAGLYSDFPIEGPLPPGLVAATDGPTGLVVTTKDRMALFEVSVLVRPVILHVGIGCRRGTSASTIEDAVLSVFEEANLSLQAVADVSSIDVKGDEEGLLAFARMHSWPIRFFSADELNAVPGTFTASDFVRQTVGTDNVCERSAVRASHGGDLVVSKKAGQGITVAVACESYSLCFSNV</sequence>
<gene>
    <name evidence="3" type="ORF">NE675_09125</name>
</gene>
<dbReference type="EMBL" id="JANGEW010000017">
    <property type="protein sequence ID" value="MCQ5343178.1"/>
    <property type="molecule type" value="Genomic_DNA"/>
</dbReference>
<dbReference type="PANTHER" id="PTHR37477">
    <property type="entry name" value="COBALT-PRECORRIN-5A HYDROLASE"/>
    <property type="match status" value="1"/>
</dbReference>
<dbReference type="InterPro" id="IPR002750">
    <property type="entry name" value="CobE/GbiG_C"/>
</dbReference>
<dbReference type="InterPro" id="IPR021744">
    <property type="entry name" value="CbiG_N"/>
</dbReference>
<dbReference type="Gene3D" id="3.40.50.11220">
    <property type="match status" value="1"/>
</dbReference>
<dbReference type="Pfam" id="PF11760">
    <property type="entry name" value="CbiG_N"/>
    <property type="match status" value="1"/>
</dbReference>
<keyword evidence="4" id="KW-1185">Reference proteome</keyword>
<feature type="domain" description="Cobalamin synthesis G N-terminal" evidence="2">
    <location>
        <begin position="55"/>
        <end position="133"/>
    </location>
</feature>
<name>A0ABT1STG2_9FIRM</name>
<evidence type="ECO:0000313" key="4">
    <source>
        <dbReference type="Proteomes" id="UP001206692"/>
    </source>
</evidence>
<protein>
    <submittedName>
        <fullName evidence="3">Cobalamin biosynthesis protein</fullName>
    </submittedName>
</protein>
<comment type="caution">
    <text evidence="3">The sequence shown here is derived from an EMBL/GenBank/DDBJ whole genome shotgun (WGS) entry which is preliminary data.</text>
</comment>
<reference evidence="3 4" key="1">
    <citation type="submission" date="2022-06" db="EMBL/GenBank/DDBJ databases">
        <title>Isolation of gut microbiota from human fecal samples.</title>
        <authorList>
            <person name="Pamer E.G."/>
            <person name="Barat B."/>
            <person name="Waligurski E."/>
            <person name="Medina S."/>
            <person name="Paddock L."/>
            <person name="Mostad J."/>
        </authorList>
    </citation>
    <scope>NUCLEOTIDE SEQUENCE [LARGE SCALE GENOMIC DNA]</scope>
    <source>
        <strain evidence="3 4">DFI.1.1</strain>
    </source>
</reference>
<dbReference type="InterPro" id="IPR036518">
    <property type="entry name" value="CobE/GbiG_C_sf"/>
</dbReference>
<proteinExistence type="predicted"/>
<dbReference type="InterPro" id="IPR038029">
    <property type="entry name" value="GbiG_N_sf"/>
</dbReference>
<dbReference type="Pfam" id="PF01890">
    <property type="entry name" value="CbiG_C"/>
    <property type="match status" value="1"/>
</dbReference>
<dbReference type="PANTHER" id="PTHR37477:SF1">
    <property type="entry name" value="COBALT-PRECORRIN-5A HYDROLASE"/>
    <property type="match status" value="1"/>
</dbReference>
<organism evidence="3 4">
    <name type="scientific">Megasphaera massiliensis</name>
    <dbReference type="NCBI Taxonomy" id="1232428"/>
    <lineage>
        <taxon>Bacteria</taxon>
        <taxon>Bacillati</taxon>
        <taxon>Bacillota</taxon>
        <taxon>Negativicutes</taxon>
        <taxon>Veillonellales</taxon>
        <taxon>Veillonellaceae</taxon>
        <taxon>Megasphaera</taxon>
    </lineage>
</organism>
<evidence type="ECO:0000259" key="1">
    <source>
        <dbReference type="Pfam" id="PF01890"/>
    </source>
</evidence>